<proteinExistence type="predicted"/>
<evidence type="ECO:0000313" key="1">
    <source>
        <dbReference type="EMBL" id="MFM0239789.1"/>
    </source>
</evidence>
<evidence type="ECO:0000313" key="2">
    <source>
        <dbReference type="Proteomes" id="UP001629274"/>
    </source>
</evidence>
<accession>A0ABW9BGR4</accession>
<organism evidence="1 2">
    <name type="scientific">Paraburkholderia phytofirmans</name>
    <dbReference type="NCBI Taxonomy" id="261302"/>
    <lineage>
        <taxon>Bacteria</taxon>
        <taxon>Pseudomonadati</taxon>
        <taxon>Pseudomonadota</taxon>
        <taxon>Betaproteobacteria</taxon>
        <taxon>Burkholderiales</taxon>
        <taxon>Burkholderiaceae</taxon>
        <taxon>Paraburkholderia</taxon>
    </lineage>
</organism>
<reference evidence="1 2" key="1">
    <citation type="journal article" date="2024" name="Chem. Sci.">
        <title>Discovery of megapolipeptins by genome mining of a Burkholderiales bacteria collection.</title>
        <authorList>
            <person name="Paulo B.S."/>
            <person name="Recchia M.J.J."/>
            <person name="Lee S."/>
            <person name="Fergusson C.H."/>
            <person name="Romanowski S.B."/>
            <person name="Hernandez A."/>
            <person name="Krull N."/>
            <person name="Liu D.Y."/>
            <person name="Cavanagh H."/>
            <person name="Bos A."/>
            <person name="Gray C.A."/>
            <person name="Murphy B.T."/>
            <person name="Linington R.G."/>
            <person name="Eustaquio A.S."/>
        </authorList>
    </citation>
    <scope>NUCLEOTIDE SEQUENCE [LARGE SCALE GENOMIC DNA]</scope>
    <source>
        <strain evidence="1 2">RL17-351-BIE-A</strain>
    </source>
</reference>
<keyword evidence="2" id="KW-1185">Reference proteome</keyword>
<dbReference type="Proteomes" id="UP001629274">
    <property type="component" value="Unassembled WGS sequence"/>
</dbReference>
<dbReference type="RefSeq" id="WP_408263467.1">
    <property type="nucleotide sequence ID" value="NZ_JAQQCK010000012.1"/>
</dbReference>
<protein>
    <submittedName>
        <fullName evidence="1">Uncharacterized protein</fullName>
    </submittedName>
</protein>
<name>A0ABW9BGR4_9BURK</name>
<dbReference type="EMBL" id="JAQQDR010000005">
    <property type="protein sequence ID" value="MFM0239789.1"/>
    <property type="molecule type" value="Genomic_DNA"/>
</dbReference>
<gene>
    <name evidence="1" type="ORF">PQR03_16805</name>
</gene>
<comment type="caution">
    <text evidence="1">The sequence shown here is derived from an EMBL/GenBank/DDBJ whole genome shotgun (WGS) entry which is preliminary data.</text>
</comment>
<sequence>MVTRVTGAQRILHPLFGGGALLISGYRDPSMAALLSGMAEVARLIVVVAHRTIA</sequence>